<evidence type="ECO:0000313" key="2">
    <source>
        <dbReference type="EMBL" id="ABD88031.1"/>
    </source>
</evidence>
<dbReference type="InterPro" id="IPR036259">
    <property type="entry name" value="MFS_trans_sf"/>
</dbReference>
<dbReference type="RefSeq" id="WP_011472928.1">
    <property type="nucleotide sequence ID" value="NC_007925.1"/>
</dbReference>
<name>Q215A5_RHOPB</name>
<dbReference type="KEGG" id="rpc:RPC_2480"/>
<gene>
    <name evidence="2" type="ordered locus">RPC_2480</name>
</gene>
<evidence type="ECO:0000256" key="1">
    <source>
        <dbReference type="SAM" id="Phobius"/>
    </source>
</evidence>
<reference evidence="2" key="1">
    <citation type="submission" date="2006-03" db="EMBL/GenBank/DDBJ databases">
        <title>Complete sequence of Rhodopseudomonas palustris BisB18.</title>
        <authorList>
            <consortium name="US DOE Joint Genome Institute"/>
            <person name="Copeland A."/>
            <person name="Lucas S."/>
            <person name="Lapidus A."/>
            <person name="Barry K."/>
            <person name="Detter J.C."/>
            <person name="Glavina del Rio T."/>
            <person name="Hammon N."/>
            <person name="Israni S."/>
            <person name="Dalin E."/>
            <person name="Tice H."/>
            <person name="Pitluck S."/>
            <person name="Chain P."/>
            <person name="Malfatti S."/>
            <person name="Shin M."/>
            <person name="Vergez L."/>
            <person name="Schmutz J."/>
            <person name="Larimer F."/>
            <person name="Land M."/>
            <person name="Hauser L."/>
            <person name="Pelletier D.A."/>
            <person name="Kyrpides N."/>
            <person name="Anderson I."/>
            <person name="Oda Y."/>
            <person name="Harwood C.S."/>
            <person name="Richardson P."/>
        </authorList>
    </citation>
    <scope>NUCLEOTIDE SEQUENCE [LARGE SCALE GENOMIC DNA]</scope>
    <source>
        <strain evidence="2">BisB18</strain>
    </source>
</reference>
<sequence length="85" mass="8696">MILSPIDFASADRAMRAAVQLLHSTSISLGQTLGPIGSSIGQLQLGTAPTLLAGGVIGIALCILCVKALREAVPTEAAMRSVPQR</sequence>
<feature type="transmembrane region" description="Helical" evidence="1">
    <location>
        <begin position="51"/>
        <end position="69"/>
    </location>
</feature>
<protein>
    <submittedName>
        <fullName evidence="2">Uncharacterized protein</fullName>
    </submittedName>
</protein>
<dbReference type="AlphaFoldDB" id="Q215A5"/>
<accession>Q215A5</accession>
<proteinExistence type="predicted"/>
<dbReference type="STRING" id="316056.RPC_2480"/>
<keyword evidence="1" id="KW-0472">Membrane</keyword>
<dbReference type="SUPFAM" id="SSF103473">
    <property type="entry name" value="MFS general substrate transporter"/>
    <property type="match status" value="1"/>
</dbReference>
<keyword evidence="1" id="KW-0812">Transmembrane</keyword>
<dbReference type="EMBL" id="CP000301">
    <property type="protein sequence ID" value="ABD88031.1"/>
    <property type="molecule type" value="Genomic_DNA"/>
</dbReference>
<keyword evidence="1" id="KW-1133">Transmembrane helix</keyword>
<dbReference type="HOGENOM" id="CLU_2510523_0_0_5"/>
<organism evidence="2">
    <name type="scientific">Rhodopseudomonas palustris (strain BisB18)</name>
    <dbReference type="NCBI Taxonomy" id="316056"/>
    <lineage>
        <taxon>Bacteria</taxon>
        <taxon>Pseudomonadati</taxon>
        <taxon>Pseudomonadota</taxon>
        <taxon>Alphaproteobacteria</taxon>
        <taxon>Hyphomicrobiales</taxon>
        <taxon>Nitrobacteraceae</taxon>
        <taxon>Rhodopseudomonas</taxon>
    </lineage>
</organism>